<reference evidence="1" key="1">
    <citation type="submission" date="2016-12" db="EMBL/GenBank/DDBJ databases">
        <title>The genomes of Aspergillus section Nigri reveals drivers in fungal speciation.</title>
        <authorList>
            <consortium name="DOE Joint Genome Institute"/>
            <person name="Vesth T.C."/>
            <person name="Nybo J."/>
            <person name="Theobald S."/>
            <person name="Brandl J."/>
            <person name="Frisvad J.C."/>
            <person name="Nielsen K.F."/>
            <person name="Lyhne E.K."/>
            <person name="Kogle M.E."/>
            <person name="Kuo A."/>
            <person name="Riley R."/>
            <person name="Clum A."/>
            <person name="Nolan M."/>
            <person name="Lipzen A."/>
            <person name="Salamov A."/>
            <person name="Henrissat B."/>
            <person name="Wiebenga A."/>
            <person name="De vries R.P."/>
            <person name="Grigoriev I.V."/>
            <person name="Mortensen U.H."/>
            <person name="Andersen M.R."/>
            <person name="Baker S.E."/>
        </authorList>
    </citation>
    <scope>NUCLEOTIDE SEQUENCE</scope>
    <source>
        <strain evidence="1">IBT 28561</strain>
    </source>
</reference>
<dbReference type="VEuPathDB" id="FungiDB:P168DRAFT_292643"/>
<keyword evidence="2" id="KW-1185">Reference proteome</keyword>
<protein>
    <submittedName>
        <fullName evidence="1">Uncharacterized protein</fullName>
    </submittedName>
</protein>
<name>A0A2I1CV81_ASPC2</name>
<comment type="caution">
    <text evidence="1">The sequence shown here is derived from an EMBL/GenBank/DDBJ whole genome shotgun (WGS) entry which is preliminary data.</text>
</comment>
<evidence type="ECO:0000313" key="1">
    <source>
        <dbReference type="EMBL" id="PKY01540.1"/>
    </source>
</evidence>
<dbReference type="RefSeq" id="XP_024690134.1">
    <property type="nucleotide sequence ID" value="XM_024837629.1"/>
</dbReference>
<organism evidence="1 2">
    <name type="scientific">Aspergillus campestris (strain IBT 28561)</name>
    <dbReference type="NCBI Taxonomy" id="1392248"/>
    <lineage>
        <taxon>Eukaryota</taxon>
        <taxon>Fungi</taxon>
        <taxon>Dikarya</taxon>
        <taxon>Ascomycota</taxon>
        <taxon>Pezizomycotina</taxon>
        <taxon>Eurotiomycetes</taxon>
        <taxon>Eurotiomycetidae</taxon>
        <taxon>Eurotiales</taxon>
        <taxon>Aspergillaceae</taxon>
        <taxon>Aspergillus</taxon>
        <taxon>Aspergillus subgen. Circumdati</taxon>
    </lineage>
</organism>
<dbReference type="Proteomes" id="UP000234254">
    <property type="component" value="Unassembled WGS sequence"/>
</dbReference>
<proteinExistence type="predicted"/>
<accession>A0A2I1CV81</accession>
<gene>
    <name evidence="1" type="ORF">P168DRAFT_292643</name>
</gene>
<evidence type="ECO:0000313" key="2">
    <source>
        <dbReference type="Proteomes" id="UP000234254"/>
    </source>
</evidence>
<dbReference type="AlphaFoldDB" id="A0A2I1CV81"/>
<dbReference type="EMBL" id="MSFM01000011">
    <property type="protein sequence ID" value="PKY01540.1"/>
    <property type="molecule type" value="Genomic_DNA"/>
</dbReference>
<dbReference type="GeneID" id="36545153"/>
<sequence length="126" mass="14086">MKGDKVVKNKLQTTDETAVNNSLWSFLQALAMMVPATNKQWRSSRIELHANFGAVAGEEAKPRQYYAVTDGQLQKDGTGEIQAIIECKRKRHRYHSPGVHMQEVAVGFSSLVPSRVASSWYVFSTS</sequence>
<dbReference type="OrthoDB" id="3508621at2759"/>